<evidence type="ECO:0000259" key="1">
    <source>
        <dbReference type="Pfam" id="PF00239"/>
    </source>
</evidence>
<dbReference type="SUPFAM" id="SSF53041">
    <property type="entry name" value="Resolvase-like"/>
    <property type="match status" value="1"/>
</dbReference>
<organism evidence="2 3">
    <name type="scientific">Sphaerisporangium album</name>
    <dbReference type="NCBI Taxonomy" id="509200"/>
    <lineage>
        <taxon>Bacteria</taxon>
        <taxon>Bacillati</taxon>
        <taxon>Actinomycetota</taxon>
        <taxon>Actinomycetes</taxon>
        <taxon>Streptosporangiales</taxon>
        <taxon>Streptosporangiaceae</taxon>
        <taxon>Sphaerisporangium</taxon>
    </lineage>
</organism>
<dbReference type="EMBL" id="QOIL01000004">
    <property type="protein sequence ID" value="RCG31492.1"/>
    <property type="molecule type" value="Genomic_DNA"/>
</dbReference>
<reference evidence="2 3" key="1">
    <citation type="submission" date="2018-06" db="EMBL/GenBank/DDBJ databases">
        <title>Sphaerisporangium craniellae sp. nov., isolated from a marine sponge in the South China Sea.</title>
        <authorList>
            <person name="Li L."/>
        </authorList>
    </citation>
    <scope>NUCLEOTIDE SEQUENCE [LARGE SCALE GENOMIC DNA]</scope>
    <source>
        <strain evidence="2 3">CCTCC AA 208026</strain>
    </source>
</reference>
<proteinExistence type="predicted"/>
<dbReference type="InterPro" id="IPR036162">
    <property type="entry name" value="Resolvase-like_N_sf"/>
</dbReference>
<feature type="domain" description="Resolvase/invertase-type recombinase catalytic" evidence="1">
    <location>
        <begin position="5"/>
        <end position="61"/>
    </location>
</feature>
<accession>A0A367FNT1</accession>
<dbReference type="GO" id="GO:0000150">
    <property type="term" value="F:DNA strand exchange activity"/>
    <property type="evidence" value="ECO:0007669"/>
    <property type="project" value="InterPro"/>
</dbReference>
<dbReference type="Proteomes" id="UP000253094">
    <property type="component" value="Unassembled WGS sequence"/>
</dbReference>
<dbReference type="GO" id="GO:0003677">
    <property type="term" value="F:DNA binding"/>
    <property type="evidence" value="ECO:0007669"/>
    <property type="project" value="InterPro"/>
</dbReference>
<dbReference type="OrthoDB" id="4500247at2"/>
<name>A0A367FNT1_9ACTN</name>
<keyword evidence="3" id="KW-1185">Reference proteome</keyword>
<protein>
    <recommendedName>
        <fullName evidence="1">Resolvase/invertase-type recombinase catalytic domain-containing protein</fullName>
    </recommendedName>
</protein>
<gene>
    <name evidence="2" type="ORF">DQ384_07870</name>
</gene>
<dbReference type="Gene3D" id="3.40.50.1390">
    <property type="entry name" value="Resolvase, N-terminal catalytic domain"/>
    <property type="match status" value="1"/>
</dbReference>
<dbReference type="AlphaFoldDB" id="A0A367FNT1"/>
<evidence type="ECO:0000313" key="2">
    <source>
        <dbReference type="EMBL" id="RCG31492.1"/>
    </source>
</evidence>
<evidence type="ECO:0000313" key="3">
    <source>
        <dbReference type="Proteomes" id="UP000253094"/>
    </source>
</evidence>
<comment type="caution">
    <text evidence="2">The sequence shown here is derived from an EMBL/GenBank/DDBJ whole genome shotgun (WGS) entry which is preliminary data.</text>
</comment>
<sequence length="78" mass="8950">MVAPRPAWQRLLSDIQARTTDAIVCWHVDRLTRRPRELGDIIDLADRRDMELATVTGEIDITVRVQAYAAYGRAQLCR</sequence>
<dbReference type="InterPro" id="IPR006119">
    <property type="entry name" value="Resolv_N"/>
</dbReference>
<dbReference type="Pfam" id="PF00239">
    <property type="entry name" value="Resolvase"/>
    <property type="match status" value="1"/>
</dbReference>